<dbReference type="AlphaFoldDB" id="A0A4P6UV35"/>
<dbReference type="KEGG" id="uth:DKZ56_08955"/>
<dbReference type="Proteomes" id="UP000291151">
    <property type="component" value="Chromosome"/>
</dbReference>
<reference evidence="1 2" key="1">
    <citation type="submission" date="2019-02" db="EMBL/GenBank/DDBJ databases">
        <title>Ureibacillus thermophilus.</title>
        <authorList>
            <person name="Sunny J.S."/>
            <person name="Natarajan A."/>
            <person name="Saleena L.M."/>
        </authorList>
    </citation>
    <scope>NUCLEOTIDE SEQUENCE [LARGE SCALE GENOMIC DNA]</scope>
    <source>
        <strain evidence="1 2">LM102</strain>
    </source>
</reference>
<evidence type="ECO:0000313" key="2">
    <source>
        <dbReference type="Proteomes" id="UP000291151"/>
    </source>
</evidence>
<proteinExistence type="predicted"/>
<dbReference type="RefSeq" id="WP_208649668.1">
    <property type="nucleotide sequence ID" value="NZ_CP036528.1"/>
</dbReference>
<evidence type="ECO:0000313" key="1">
    <source>
        <dbReference type="EMBL" id="QBK25976.1"/>
    </source>
</evidence>
<dbReference type="PANTHER" id="PTHR41260">
    <property type="entry name" value="PROTEIN ECSC"/>
    <property type="match status" value="1"/>
</dbReference>
<name>A0A4P6UV35_9BACL</name>
<sequence length="267" mass="30632">METKEQLLAYLKEIETWEKKQKDLFFWEKLGRIPFKLLDRITPKWIQKKIGELVDELGSYIQTGGKYLVSEEAMLKWINQLSSYKKIQSLGDIKNLPLEDMIKISEGLAKNRAAFASIQGATTGVGGLFSLVVDIPMILGISLKTLQEIAMIYGYDPKDKKERIFIVKCLQFANADIVGKEAILKDLSMIDEKSSADVIQQLKGWQEVFYTFRDQFGWKKFFQAIPIAGILFGSIANKNMIETIAETGDMLYRKRRVKERLKEMPSL</sequence>
<accession>A0A4P6UV35</accession>
<organism evidence="1 2">
    <name type="scientific">Ureibacillus thermophilus</name>
    <dbReference type="NCBI Taxonomy" id="367743"/>
    <lineage>
        <taxon>Bacteria</taxon>
        <taxon>Bacillati</taxon>
        <taxon>Bacillota</taxon>
        <taxon>Bacilli</taxon>
        <taxon>Bacillales</taxon>
        <taxon>Caryophanaceae</taxon>
        <taxon>Ureibacillus</taxon>
    </lineage>
</organism>
<dbReference type="PANTHER" id="PTHR41260:SF1">
    <property type="entry name" value="PROTEIN ECSC"/>
    <property type="match status" value="1"/>
</dbReference>
<gene>
    <name evidence="1" type="ORF">DKZ56_08955</name>
</gene>
<dbReference type="EMBL" id="CP036528">
    <property type="protein sequence ID" value="QBK25976.1"/>
    <property type="molecule type" value="Genomic_DNA"/>
</dbReference>
<dbReference type="InterPro" id="IPR024787">
    <property type="entry name" value="EcsC"/>
</dbReference>
<protein>
    <submittedName>
        <fullName evidence="1">EcsC family protein</fullName>
    </submittedName>
</protein>
<keyword evidence="2" id="KW-1185">Reference proteome</keyword>
<dbReference type="Pfam" id="PF12787">
    <property type="entry name" value="EcsC"/>
    <property type="match status" value="1"/>
</dbReference>